<evidence type="ECO:0000313" key="3">
    <source>
        <dbReference type="Proteomes" id="UP000464374"/>
    </source>
</evidence>
<dbReference type="KEGG" id="trz:GWP43_13675"/>
<evidence type="ECO:0000256" key="1">
    <source>
        <dbReference type="SAM" id="Phobius"/>
    </source>
</evidence>
<dbReference type="AlphaFoldDB" id="A0A6P1Y471"/>
<evidence type="ECO:0000313" key="2">
    <source>
        <dbReference type="EMBL" id="QHX44334.1"/>
    </source>
</evidence>
<dbReference type="Proteomes" id="UP000464374">
    <property type="component" value="Chromosome"/>
</dbReference>
<name>A0A6P1Y471_9SPIR</name>
<proteinExistence type="predicted"/>
<keyword evidence="1" id="KW-1133">Transmembrane helix</keyword>
<dbReference type="RefSeq" id="WP_162664608.1">
    <property type="nucleotide sequence ID" value="NZ_CP048020.1"/>
</dbReference>
<dbReference type="EMBL" id="CP048020">
    <property type="protein sequence ID" value="QHX44334.1"/>
    <property type="molecule type" value="Genomic_DNA"/>
</dbReference>
<protein>
    <submittedName>
        <fullName evidence="2">Uncharacterized protein</fullName>
    </submittedName>
</protein>
<reference evidence="2 3" key="1">
    <citation type="submission" date="2020-01" db="EMBL/GenBank/DDBJ databases">
        <title>Complete genome sequence of a human oral phylogroup 1 Treponema sp. strain ATCC 700766, originally isolated from periodontitis dental plaque.</title>
        <authorList>
            <person name="Chan Y."/>
            <person name="Huo Y.-B."/>
            <person name="Yu X.-L."/>
            <person name="Zeng H."/>
            <person name="Leung W.-K."/>
            <person name="Watt R.M."/>
        </authorList>
    </citation>
    <scope>NUCLEOTIDE SEQUENCE [LARGE SCALE GENOMIC DNA]</scope>
    <source>
        <strain evidence="2 3">OMZ 804</strain>
    </source>
</reference>
<accession>A0A6P1Y471</accession>
<sequence length="294" mass="32814">MRKNTEISSPVAVHPAYLRSEGALRRFLRQTIIRTGFIILIAAIIAFAVSCGEKSGSYGQSHQKKELNHRLLFVLGKDFYQYSDLFTYLSKIYDSESLKVNLHILSYSDMTAKTKQPRLSMITERLAAQPVEALISIGIPEGGARILRIAKEKYPDLHIFSLLPVEEILPLEAYSDVVVDFELPDSFAKADRAVDIPAHDVQTLVLCAVTAVEQIDELPEQEPFPRFARAVATTVDVLKRQGIAAWGGIPYVLQPYKDPELNIRSYNYLILTSPSTGGRADSEELEMSAVGEKQ</sequence>
<feature type="transmembrane region" description="Helical" evidence="1">
    <location>
        <begin position="32"/>
        <end position="50"/>
    </location>
</feature>
<organism evidence="2 3">
    <name type="scientific">Treponema vincentii</name>
    <dbReference type="NCBI Taxonomy" id="69710"/>
    <lineage>
        <taxon>Bacteria</taxon>
        <taxon>Pseudomonadati</taxon>
        <taxon>Spirochaetota</taxon>
        <taxon>Spirochaetia</taxon>
        <taxon>Spirochaetales</taxon>
        <taxon>Treponemataceae</taxon>
        <taxon>Treponema</taxon>
    </lineage>
</organism>
<gene>
    <name evidence="2" type="ORF">GWP43_13675</name>
</gene>
<keyword evidence="1" id="KW-0812">Transmembrane</keyword>
<keyword evidence="1" id="KW-0472">Membrane</keyword>